<dbReference type="PROSITE" id="PS00298">
    <property type="entry name" value="HSP90"/>
    <property type="match status" value="1"/>
</dbReference>
<evidence type="ECO:0000256" key="9">
    <source>
        <dbReference type="ARBA" id="ARBA00070675"/>
    </source>
</evidence>
<evidence type="ECO:0000256" key="1">
    <source>
        <dbReference type="ARBA" id="ARBA00004496"/>
    </source>
</evidence>
<evidence type="ECO:0000256" key="11">
    <source>
        <dbReference type="PIRSR" id="PIRSR002583-1"/>
    </source>
</evidence>
<dbReference type="GO" id="GO:0140662">
    <property type="term" value="F:ATP-dependent protein folding chaperone"/>
    <property type="evidence" value="ECO:0007669"/>
    <property type="project" value="InterPro"/>
</dbReference>
<feature type="binding site" evidence="11">
    <location>
        <position position="85"/>
    </location>
    <ligand>
        <name>ATP</name>
        <dbReference type="ChEBI" id="CHEBI:30616"/>
    </ligand>
</feature>
<evidence type="ECO:0000256" key="5">
    <source>
        <dbReference type="ARBA" id="ARBA00022840"/>
    </source>
</evidence>
<dbReference type="GO" id="GO:0005737">
    <property type="term" value="C:cytoplasm"/>
    <property type="evidence" value="ECO:0007669"/>
    <property type="project" value="UniProtKB-SubCell"/>
</dbReference>
<feature type="binding site" evidence="11">
    <location>
        <position position="334"/>
    </location>
    <ligand>
        <name>ATP</name>
        <dbReference type="ChEBI" id="CHEBI:30616"/>
    </ligand>
</feature>
<evidence type="ECO:0000256" key="6">
    <source>
        <dbReference type="ARBA" id="ARBA00023016"/>
    </source>
</evidence>
<feature type="binding site" evidence="11">
    <location>
        <position position="93"/>
    </location>
    <ligand>
        <name>ATP</name>
        <dbReference type="ChEBI" id="CHEBI:30616"/>
    </ligand>
</feature>
<dbReference type="SUPFAM" id="SSF55874">
    <property type="entry name" value="ATPase domain of HSP90 chaperone/DNA topoisomerase II/histidine kinase"/>
    <property type="match status" value="1"/>
</dbReference>
<evidence type="ECO:0000256" key="2">
    <source>
        <dbReference type="ARBA" id="ARBA00008239"/>
    </source>
</evidence>
<dbReference type="NCBIfam" id="NF003555">
    <property type="entry name" value="PRK05218.1"/>
    <property type="match status" value="1"/>
</dbReference>
<dbReference type="InterPro" id="IPR020568">
    <property type="entry name" value="Ribosomal_Su5_D2-typ_SF"/>
</dbReference>
<dbReference type="PIRSF" id="PIRSF002583">
    <property type="entry name" value="Hsp90"/>
    <property type="match status" value="1"/>
</dbReference>
<comment type="caution">
    <text evidence="13">The sequence shown here is derived from an EMBL/GenBank/DDBJ whole genome shotgun (WGS) entry which is preliminary data.</text>
</comment>
<dbReference type="InterPro" id="IPR037196">
    <property type="entry name" value="HSP90_C"/>
</dbReference>
<evidence type="ECO:0000256" key="7">
    <source>
        <dbReference type="ARBA" id="ARBA00023186"/>
    </source>
</evidence>
<dbReference type="CDD" id="cd16927">
    <property type="entry name" value="HATPase_Hsp90-like"/>
    <property type="match status" value="1"/>
</dbReference>
<reference evidence="13" key="4">
    <citation type="submission" date="2022-09" db="EMBL/GenBank/DDBJ databases">
        <title>Rouxiella aceris sp. nov., isolated from tree sap and emended description of the genus Rhouxiella.</title>
        <authorList>
            <person name="Kim I.S."/>
        </authorList>
    </citation>
    <scope>NUCLEOTIDE SEQUENCE</scope>
    <source>
        <strain evidence="13">SAP-2</strain>
    </source>
</reference>
<keyword evidence="5 10" id="KW-0067">ATP-binding</keyword>
<reference evidence="13" key="3">
    <citation type="submission" date="2020-11" db="EMBL/GenBank/DDBJ databases">
        <authorList>
            <person name="Lee S.D."/>
        </authorList>
    </citation>
    <scope>NUCLEOTIDE SEQUENCE</scope>
    <source>
        <strain evidence="13">SAP-2</strain>
    </source>
</reference>
<dbReference type="EMBL" id="JADMKS010000001">
    <property type="protein sequence ID" value="MBF6635259.1"/>
    <property type="molecule type" value="Genomic_DNA"/>
</dbReference>
<evidence type="ECO:0000313" key="14">
    <source>
        <dbReference type="EMBL" id="ORJ21640.1"/>
    </source>
</evidence>
<dbReference type="Gene3D" id="3.40.50.11260">
    <property type="match status" value="1"/>
</dbReference>
<dbReference type="EMBL" id="MRWD01000017">
    <property type="protein sequence ID" value="ORJ21640.1"/>
    <property type="molecule type" value="Genomic_DNA"/>
</dbReference>
<proteinExistence type="inferred from homology"/>
<feature type="region of interest" description="C" evidence="10">
    <location>
        <begin position="551"/>
        <end position="622"/>
    </location>
</feature>
<evidence type="ECO:0000256" key="10">
    <source>
        <dbReference type="HAMAP-Rule" id="MF_00505"/>
    </source>
</evidence>
<dbReference type="FunFam" id="3.30.565.10:FF:000009">
    <property type="entry name" value="Molecular chaperone HtpG"/>
    <property type="match status" value="1"/>
</dbReference>
<dbReference type="Pfam" id="PF00183">
    <property type="entry name" value="HSP90"/>
    <property type="match status" value="1"/>
</dbReference>
<gene>
    <name evidence="10 13" type="primary">htpG</name>
    <name evidence="14" type="ORF">BS639_09155</name>
    <name evidence="13" type="ORF">ITX54_01055</name>
</gene>
<accession>A0AA40WYM1</accession>
<protein>
    <recommendedName>
        <fullName evidence="9 10">Chaperone protein HtpG</fullName>
    </recommendedName>
    <alternativeName>
        <fullName evidence="10">Heat shock protein HtpG</fullName>
    </alternativeName>
    <alternativeName>
        <fullName evidence="10">High temperature protein G</fullName>
    </alternativeName>
</protein>
<feature type="binding site" evidence="11">
    <location>
        <begin position="100"/>
        <end position="101"/>
    </location>
    <ligand>
        <name>ATP</name>
        <dbReference type="ChEBI" id="CHEBI:30616"/>
    </ligand>
</feature>
<dbReference type="Proteomes" id="UP000705283">
    <property type="component" value="Unassembled WGS sequence"/>
</dbReference>
<dbReference type="FunFam" id="3.30.230.80:FF:000002">
    <property type="entry name" value="Molecular chaperone HtpG"/>
    <property type="match status" value="1"/>
</dbReference>
<dbReference type="Proteomes" id="UP000192722">
    <property type="component" value="Unassembled WGS sequence"/>
</dbReference>
<dbReference type="Pfam" id="PF13589">
    <property type="entry name" value="HATPase_c_3"/>
    <property type="match status" value="1"/>
</dbReference>
<comment type="subcellular location">
    <subcellularLocation>
        <location evidence="1 10">Cytoplasm</location>
    </subcellularLocation>
</comment>
<comment type="function">
    <text evidence="8 10">Molecular chaperone. Has ATPase activity.</text>
</comment>
<dbReference type="GO" id="GO:0005524">
    <property type="term" value="F:ATP binding"/>
    <property type="evidence" value="ECO:0007669"/>
    <property type="project" value="UniProtKB-UniRule"/>
</dbReference>
<comment type="similarity">
    <text evidence="2 10">Belongs to the heat shock protein 90 family.</text>
</comment>
<keyword evidence="15" id="KW-1185">Reference proteome</keyword>
<dbReference type="Gene3D" id="3.30.565.10">
    <property type="entry name" value="Histidine kinase-like ATPase, C-terminal domain"/>
    <property type="match status" value="1"/>
</dbReference>
<feature type="binding site" evidence="11">
    <location>
        <position position="34"/>
    </location>
    <ligand>
        <name>ATP</name>
        <dbReference type="ChEBI" id="CHEBI:30616"/>
    </ligand>
</feature>
<dbReference type="RefSeq" id="WP_084982925.1">
    <property type="nucleotide sequence ID" value="NZ_CBCSCF010000002.1"/>
</dbReference>
<dbReference type="InterPro" id="IPR036890">
    <property type="entry name" value="HATPase_C_sf"/>
</dbReference>
<feature type="binding site" evidence="11">
    <location>
        <begin position="122"/>
        <end position="127"/>
    </location>
    <ligand>
        <name>ATP</name>
        <dbReference type="ChEBI" id="CHEBI:30616"/>
    </ligand>
</feature>
<dbReference type="PANTHER" id="PTHR11528">
    <property type="entry name" value="HEAT SHOCK PROTEIN 90 FAMILY MEMBER"/>
    <property type="match status" value="1"/>
</dbReference>
<dbReference type="Gene3D" id="1.20.120.790">
    <property type="entry name" value="Heat shock protein 90, C-terminal domain"/>
    <property type="match status" value="1"/>
</dbReference>
<feature type="binding site" evidence="11">
    <location>
        <position position="174"/>
    </location>
    <ligand>
        <name>ATP</name>
        <dbReference type="ChEBI" id="CHEBI:30616"/>
    </ligand>
</feature>
<evidence type="ECO:0000259" key="12">
    <source>
        <dbReference type="SMART" id="SM00387"/>
    </source>
</evidence>
<dbReference type="InterPro" id="IPR003594">
    <property type="entry name" value="HATPase_dom"/>
</dbReference>
<dbReference type="GO" id="GO:0051082">
    <property type="term" value="F:unfolded protein binding"/>
    <property type="evidence" value="ECO:0007669"/>
    <property type="project" value="UniProtKB-UniRule"/>
</dbReference>
<feature type="binding site" evidence="11">
    <location>
        <position position="99"/>
    </location>
    <ligand>
        <name>ATP</name>
        <dbReference type="ChEBI" id="CHEBI:30616"/>
    </ligand>
</feature>
<dbReference type="PRINTS" id="PR00775">
    <property type="entry name" value="HEATSHOCK90"/>
</dbReference>
<feature type="domain" description="Histidine kinase/HSP90-like ATPase" evidence="12">
    <location>
        <begin position="27"/>
        <end position="184"/>
    </location>
</feature>
<sequence length="622" mass="71139">MKGQETRGFQSEVKQLLHLMIHSLYSNKEIFLRELISNASDAADKLRFCALSKPDLYEGDAELHVRLSFDKEKRTLTLSDNGIGMTRDEVIDNLGTIAKSGTKAFLQSVGSEQAKDSQLIGQFGVGFYSAFIVADKVTVRTRAAGVKAEDGVFWESAGEGEYTLADVEKADRGTEITLHLRADQDEFLDDWRVRSIISKYSDHIALPVEIETRNEEDDTTTWDQINKAQALWTRSRSEVTDEEYTEFYKHISHDFSDPLSWSHNRVEGKQEYTSLLYIPSQAPWDMWNRDHKHGLKLYVQRVFIMDEAEQFMPNYLRFVRGLIDSNDLPLNVSREILQDSRVTQNLRSALSKRALQMLEKLAKDDAEKYLQFWKQFGLVLKEGPAEDSSNKETIAKLLRFASTRNDSSEQNLSLEDYVSSMVEGQDKIYYITADSYAAAKNSPHLELFRKKGIEVLLLSDRIDEWMMSYLTEFDGKSFQSVSKADDSLDKLADEKSEEQQDADKALEPFVERVKTLLGERVKEVRLTHRLTDTPAIVTTGADEMSTQMAKLFAAAGQEAPEVKYIFELNPEHALVKRAADEIQEDQFSEWVELLLDQALFAERGTLEDPNQFIRRMNTLLQA</sequence>
<dbReference type="GO" id="GO:0016887">
    <property type="term" value="F:ATP hydrolysis activity"/>
    <property type="evidence" value="ECO:0007669"/>
    <property type="project" value="InterPro"/>
</dbReference>
<dbReference type="InterPro" id="IPR001404">
    <property type="entry name" value="Hsp90_fam"/>
</dbReference>
<dbReference type="Gene3D" id="3.30.230.80">
    <property type="match status" value="1"/>
</dbReference>
<dbReference type="SMART" id="SM00387">
    <property type="entry name" value="HATPase_c"/>
    <property type="match status" value="1"/>
</dbReference>
<evidence type="ECO:0000313" key="13">
    <source>
        <dbReference type="EMBL" id="MBF6635259.1"/>
    </source>
</evidence>
<organism evidence="13 16">
    <name type="scientific">Rouxiella silvae</name>
    <dbReference type="NCBI Taxonomy" id="1646373"/>
    <lineage>
        <taxon>Bacteria</taxon>
        <taxon>Pseudomonadati</taxon>
        <taxon>Pseudomonadota</taxon>
        <taxon>Gammaproteobacteria</taxon>
        <taxon>Enterobacterales</taxon>
        <taxon>Yersiniaceae</taxon>
        <taxon>Rouxiella</taxon>
    </lineage>
</organism>
<reference evidence="14" key="1">
    <citation type="submission" date="2016-12" db="EMBL/GenBank/DDBJ databases">
        <authorList>
            <person name="Le Fleche-Mateos A."/>
        </authorList>
    </citation>
    <scope>NUCLEOTIDE SEQUENCE</scope>
    <source>
        <strain evidence="14">213</strain>
    </source>
</reference>
<dbReference type="AlphaFoldDB" id="A0AA40WYM1"/>
<dbReference type="InterPro" id="IPR020575">
    <property type="entry name" value="Hsp90_N"/>
</dbReference>
<dbReference type="SUPFAM" id="SSF54211">
    <property type="entry name" value="Ribosomal protein S5 domain 2-like"/>
    <property type="match status" value="1"/>
</dbReference>
<evidence type="ECO:0000313" key="15">
    <source>
        <dbReference type="Proteomes" id="UP000192722"/>
    </source>
</evidence>
<evidence type="ECO:0000256" key="3">
    <source>
        <dbReference type="ARBA" id="ARBA00022490"/>
    </source>
</evidence>
<keyword evidence="4 10" id="KW-0547">Nucleotide-binding</keyword>
<dbReference type="SUPFAM" id="SSF110942">
    <property type="entry name" value="HSP90 C-terminal domain"/>
    <property type="match status" value="1"/>
</dbReference>
<feature type="region of interest" description="A; substrate-binding" evidence="10">
    <location>
        <begin position="1"/>
        <end position="334"/>
    </location>
</feature>
<keyword evidence="6 10" id="KW-0346">Stress response</keyword>
<feature type="region of interest" description="B" evidence="10">
    <location>
        <begin position="335"/>
        <end position="550"/>
    </location>
</feature>
<name>A0AA40WYM1_9GAMM</name>
<feature type="binding site" evidence="11">
    <location>
        <position position="80"/>
    </location>
    <ligand>
        <name>ATP</name>
        <dbReference type="ChEBI" id="CHEBI:30616"/>
    </ligand>
</feature>
<evidence type="ECO:0000256" key="4">
    <source>
        <dbReference type="ARBA" id="ARBA00022741"/>
    </source>
</evidence>
<dbReference type="HAMAP" id="MF_00505">
    <property type="entry name" value="HSP90"/>
    <property type="match status" value="1"/>
</dbReference>
<dbReference type="FunFam" id="3.40.50.11260:FF:000002">
    <property type="entry name" value="Molecular chaperone HtpG"/>
    <property type="match status" value="1"/>
</dbReference>
<evidence type="ECO:0000313" key="16">
    <source>
        <dbReference type="Proteomes" id="UP000705283"/>
    </source>
</evidence>
<dbReference type="FunFam" id="1.20.120.790:FF:000002">
    <property type="entry name" value="Molecular chaperone HtpG"/>
    <property type="match status" value="1"/>
</dbReference>
<keyword evidence="3 10" id="KW-0963">Cytoplasm</keyword>
<reference evidence="14 15" key="2">
    <citation type="journal article" date="2017" name="Int. J. Syst. Evol. Microbiol.">
        <title>Rouxiella badensis sp. nov. and Rouxiella silvae sp. nov. isolated from peat bog soil in Germany and emendation of the genus description.</title>
        <authorList>
            <person name="Le Fleche-Mateos A."/>
            <person name="Kugler J.H."/>
            <person name="Hansen S.H."/>
            <person name="Syldatk C."/>
            <person name="Hausmann R."/>
            <person name="Lomprez F."/>
            <person name="Vandenbogaert M."/>
            <person name="Manuguerra J.C."/>
            <person name="Grimont P.A."/>
        </authorList>
    </citation>
    <scope>NUCLEOTIDE SEQUENCE [LARGE SCALE GENOMIC DNA]</scope>
    <source>
        <strain evidence="14 15">213</strain>
    </source>
</reference>
<comment type="subunit">
    <text evidence="10">Homodimer.</text>
</comment>
<dbReference type="InterPro" id="IPR019805">
    <property type="entry name" value="Heat_shock_protein_90_CS"/>
</dbReference>
<keyword evidence="7 10" id="KW-0143">Chaperone</keyword>
<evidence type="ECO:0000256" key="8">
    <source>
        <dbReference type="ARBA" id="ARBA00058590"/>
    </source>
</evidence>
<feature type="binding site" evidence="11">
    <location>
        <position position="38"/>
    </location>
    <ligand>
        <name>ATP</name>
        <dbReference type="ChEBI" id="CHEBI:30616"/>
    </ligand>
</feature>